<organism evidence="1 2">
    <name type="scientific">Streptomyces ureilyticus</name>
    <dbReference type="NCBI Taxonomy" id="1775131"/>
    <lineage>
        <taxon>Bacteria</taxon>
        <taxon>Bacillati</taxon>
        <taxon>Actinomycetota</taxon>
        <taxon>Actinomycetes</taxon>
        <taxon>Kitasatosporales</taxon>
        <taxon>Streptomycetaceae</taxon>
        <taxon>Streptomyces</taxon>
    </lineage>
</organism>
<evidence type="ECO:0008006" key="3">
    <source>
        <dbReference type="Google" id="ProtNLM"/>
    </source>
</evidence>
<evidence type="ECO:0000313" key="2">
    <source>
        <dbReference type="Proteomes" id="UP001518140"/>
    </source>
</evidence>
<accession>A0ABX0DL49</accession>
<comment type="caution">
    <text evidence="1">The sequence shown here is derived from an EMBL/GenBank/DDBJ whole genome shotgun (WGS) entry which is preliminary data.</text>
</comment>
<reference evidence="1 2" key="1">
    <citation type="submission" date="2020-02" db="EMBL/GenBank/DDBJ databases">
        <title>Whole-genome analyses of novel actinobacteria.</title>
        <authorList>
            <person name="Sahin N."/>
            <person name="Tokatli A."/>
        </authorList>
    </citation>
    <scope>NUCLEOTIDE SEQUENCE [LARGE SCALE GENOMIC DNA]</scope>
    <source>
        <strain evidence="1 2">YC419</strain>
    </source>
</reference>
<dbReference type="InterPro" id="IPR029044">
    <property type="entry name" value="Nucleotide-diphossugar_trans"/>
</dbReference>
<protein>
    <recommendedName>
        <fullName evidence="3">Glycosyltransferase</fullName>
    </recommendedName>
</protein>
<dbReference type="EMBL" id="JAAKZX010000008">
    <property type="protein sequence ID" value="NGO41435.1"/>
    <property type="molecule type" value="Genomic_DNA"/>
</dbReference>
<dbReference type="RefSeq" id="WP_165338077.1">
    <property type="nucleotide sequence ID" value="NZ_JAAKZX010000008.1"/>
</dbReference>
<dbReference type="Proteomes" id="UP001518140">
    <property type="component" value="Unassembled WGS sequence"/>
</dbReference>
<sequence length="320" mass="35958">MPSTAGAPIWAITSYYNPVGYRSRRENYHRFRDHLQVPLVTVEHSASGRFDLGSADADTLIRLDGGDVMWQKERLLNVALEAVPAACEAVAWLDCDVLLRNPDWAEQSLAKLDESSLVQPFSRAYEVQATGNDDPPTAKPPTTTRPSFAARYAKQELSPDEIRTWRIGDDNVPIHCGYAWVGRSDLLRRHGFYDASIMGGCTRETATAAIGEVEVAARCHPRSRAQLDHFLAWAHKWSAEIDGRIGYIEGELMHLWHGETADRGYGKRYSILVEHDFDPSADIALSEDGCWKWATPKAELHEQVARYFTTRREDGDLESA</sequence>
<name>A0ABX0DL49_9ACTN</name>
<dbReference type="SUPFAM" id="SSF53448">
    <property type="entry name" value="Nucleotide-diphospho-sugar transferases"/>
    <property type="match status" value="1"/>
</dbReference>
<keyword evidence="2" id="KW-1185">Reference proteome</keyword>
<gene>
    <name evidence="1" type="ORF">G6048_04365</name>
</gene>
<evidence type="ECO:0000313" key="1">
    <source>
        <dbReference type="EMBL" id="NGO41435.1"/>
    </source>
</evidence>
<proteinExistence type="predicted"/>